<name>A0A2P2NBA7_RHIMU</name>
<proteinExistence type="predicted"/>
<evidence type="ECO:0000313" key="1">
    <source>
        <dbReference type="EMBL" id="MBX39700.1"/>
    </source>
</evidence>
<organism evidence="1">
    <name type="scientific">Rhizophora mucronata</name>
    <name type="common">Asiatic mangrove</name>
    <dbReference type="NCBI Taxonomy" id="61149"/>
    <lineage>
        <taxon>Eukaryota</taxon>
        <taxon>Viridiplantae</taxon>
        <taxon>Streptophyta</taxon>
        <taxon>Embryophyta</taxon>
        <taxon>Tracheophyta</taxon>
        <taxon>Spermatophyta</taxon>
        <taxon>Magnoliopsida</taxon>
        <taxon>eudicotyledons</taxon>
        <taxon>Gunneridae</taxon>
        <taxon>Pentapetalae</taxon>
        <taxon>rosids</taxon>
        <taxon>fabids</taxon>
        <taxon>Malpighiales</taxon>
        <taxon>Rhizophoraceae</taxon>
        <taxon>Rhizophora</taxon>
    </lineage>
</organism>
<dbReference type="EMBL" id="GGEC01059216">
    <property type="protein sequence ID" value="MBX39700.1"/>
    <property type="molecule type" value="Transcribed_RNA"/>
</dbReference>
<protein>
    <submittedName>
        <fullName evidence="1">Uncharacterized protein</fullName>
    </submittedName>
</protein>
<reference evidence="1" key="1">
    <citation type="submission" date="2018-02" db="EMBL/GenBank/DDBJ databases">
        <title>Rhizophora mucronata_Transcriptome.</title>
        <authorList>
            <person name="Meera S.P."/>
            <person name="Sreeshan A."/>
            <person name="Augustine A."/>
        </authorList>
    </citation>
    <scope>NUCLEOTIDE SEQUENCE</scope>
    <source>
        <tissue evidence="1">Leaf</tissue>
    </source>
</reference>
<accession>A0A2P2NBA7</accession>
<sequence length="40" mass="4499">MFDILLYGGGRMLLYVFVLQSSDLWLTFPPVSGATYRASL</sequence>
<dbReference type="AlphaFoldDB" id="A0A2P2NBA7"/>